<accession>A0A514LET3</accession>
<sequence length="279" mass="31410">MFYENKGGFHLSNQTDEKENGKRKYSVPAVDVSFRILTLLSRKKFSHSNLTEIANALTLQPTTCFRVLQQLREDAIVHYDKRTKQYSLGPYLVVLGERAKENSLDIAIILPYLEELSERTGLTSVLVNRIGNTRTTFVAKNEGEDFGLNVSVGRHFSIVDGAYGKCMLAYMGEEESNELLQEVQYTRSLSDNEMNRLKADFPVIRDHGYATNYGETINGVFGVAAPIFNIDDNVDMTINLFGMTAQYNEDELIPKGELLKETAERISAKIKGQGNNLMV</sequence>
<evidence type="ECO:0000256" key="2">
    <source>
        <dbReference type="ARBA" id="ARBA00023125"/>
    </source>
</evidence>
<dbReference type="GO" id="GO:0045892">
    <property type="term" value="P:negative regulation of DNA-templated transcription"/>
    <property type="evidence" value="ECO:0007669"/>
    <property type="project" value="TreeGrafter"/>
</dbReference>
<evidence type="ECO:0000256" key="1">
    <source>
        <dbReference type="ARBA" id="ARBA00023015"/>
    </source>
</evidence>
<evidence type="ECO:0000256" key="3">
    <source>
        <dbReference type="ARBA" id="ARBA00023163"/>
    </source>
</evidence>
<dbReference type="SMART" id="SM00346">
    <property type="entry name" value="HTH_ICLR"/>
    <property type="match status" value="1"/>
</dbReference>
<keyword evidence="2" id="KW-0238">DNA-binding</keyword>
<keyword evidence="1" id="KW-0805">Transcription regulation</keyword>
<dbReference type="PROSITE" id="PS51077">
    <property type="entry name" value="HTH_ICLR"/>
    <property type="match status" value="1"/>
</dbReference>
<evidence type="ECO:0000259" key="5">
    <source>
        <dbReference type="PROSITE" id="PS51077"/>
    </source>
</evidence>
<dbReference type="Gene3D" id="3.30.450.40">
    <property type="match status" value="1"/>
</dbReference>
<protein>
    <submittedName>
        <fullName evidence="7">IclR family transcriptional regulator</fullName>
    </submittedName>
</protein>
<dbReference type="InterPro" id="IPR036388">
    <property type="entry name" value="WH-like_DNA-bd_sf"/>
</dbReference>
<dbReference type="Pfam" id="PF01614">
    <property type="entry name" value="IclR_C"/>
    <property type="match status" value="1"/>
</dbReference>
<dbReference type="InterPro" id="IPR050707">
    <property type="entry name" value="HTH_MetabolicPath_Reg"/>
</dbReference>
<name>A0A514LET3_9BACI</name>
<keyword evidence="3" id="KW-0804">Transcription</keyword>
<dbReference type="KEGG" id="sale:EPH95_03465"/>
<dbReference type="GO" id="GO:0003700">
    <property type="term" value="F:DNA-binding transcription factor activity"/>
    <property type="evidence" value="ECO:0007669"/>
    <property type="project" value="TreeGrafter"/>
</dbReference>
<proteinExistence type="predicted"/>
<evidence type="ECO:0000259" key="6">
    <source>
        <dbReference type="PROSITE" id="PS51078"/>
    </source>
</evidence>
<feature type="region of interest" description="Disordered" evidence="4">
    <location>
        <begin position="1"/>
        <end position="22"/>
    </location>
</feature>
<dbReference type="SUPFAM" id="SSF46785">
    <property type="entry name" value="Winged helix' DNA-binding domain"/>
    <property type="match status" value="1"/>
</dbReference>
<organism evidence="7 8">
    <name type="scientific">Salicibibacter halophilus</name>
    <dbReference type="NCBI Taxonomy" id="2502791"/>
    <lineage>
        <taxon>Bacteria</taxon>
        <taxon>Bacillati</taxon>
        <taxon>Bacillota</taxon>
        <taxon>Bacilli</taxon>
        <taxon>Bacillales</taxon>
        <taxon>Bacillaceae</taxon>
        <taxon>Salicibibacter</taxon>
    </lineage>
</organism>
<evidence type="ECO:0000313" key="8">
    <source>
        <dbReference type="Proteomes" id="UP000319756"/>
    </source>
</evidence>
<keyword evidence="8" id="KW-1185">Reference proteome</keyword>
<evidence type="ECO:0000256" key="4">
    <source>
        <dbReference type="SAM" id="MobiDB-lite"/>
    </source>
</evidence>
<reference evidence="8" key="1">
    <citation type="submission" date="2019-01" db="EMBL/GenBank/DDBJ databases">
        <title>Genomic analysis of Salicibibacter sp. NKC3-5.</title>
        <authorList>
            <person name="Oh Y.J."/>
        </authorList>
    </citation>
    <scope>NUCLEOTIDE SEQUENCE [LARGE SCALE GENOMIC DNA]</scope>
    <source>
        <strain evidence="8">NKC3-5</strain>
    </source>
</reference>
<dbReference type="InterPro" id="IPR029016">
    <property type="entry name" value="GAF-like_dom_sf"/>
</dbReference>
<evidence type="ECO:0000313" key="7">
    <source>
        <dbReference type="EMBL" id="QDI90349.1"/>
    </source>
</evidence>
<feature type="domain" description="HTH iclR-type" evidence="5">
    <location>
        <begin position="27"/>
        <end position="90"/>
    </location>
</feature>
<dbReference type="InterPro" id="IPR014757">
    <property type="entry name" value="Tscrpt_reg_IclR_C"/>
</dbReference>
<dbReference type="PANTHER" id="PTHR30136">
    <property type="entry name" value="HELIX-TURN-HELIX TRANSCRIPTIONAL REGULATOR, ICLR FAMILY"/>
    <property type="match status" value="1"/>
</dbReference>
<gene>
    <name evidence="7" type="ORF">EPH95_03465</name>
</gene>
<dbReference type="Proteomes" id="UP000319756">
    <property type="component" value="Chromosome"/>
</dbReference>
<dbReference type="InterPro" id="IPR036390">
    <property type="entry name" value="WH_DNA-bd_sf"/>
</dbReference>
<dbReference type="PANTHER" id="PTHR30136:SF7">
    <property type="entry name" value="HTH-TYPE TRANSCRIPTIONAL REGULATOR KDGR-RELATED"/>
    <property type="match status" value="1"/>
</dbReference>
<dbReference type="SUPFAM" id="SSF55781">
    <property type="entry name" value="GAF domain-like"/>
    <property type="match status" value="1"/>
</dbReference>
<dbReference type="GO" id="GO:0003677">
    <property type="term" value="F:DNA binding"/>
    <property type="evidence" value="ECO:0007669"/>
    <property type="project" value="UniProtKB-KW"/>
</dbReference>
<dbReference type="EMBL" id="CP035485">
    <property type="protein sequence ID" value="QDI90349.1"/>
    <property type="molecule type" value="Genomic_DNA"/>
</dbReference>
<feature type="domain" description="IclR-ED" evidence="6">
    <location>
        <begin position="91"/>
        <end position="272"/>
    </location>
</feature>
<dbReference type="PROSITE" id="PS51078">
    <property type="entry name" value="ICLR_ED"/>
    <property type="match status" value="1"/>
</dbReference>
<dbReference type="InterPro" id="IPR005471">
    <property type="entry name" value="Tscrpt_reg_IclR_N"/>
</dbReference>
<dbReference type="Gene3D" id="1.10.10.10">
    <property type="entry name" value="Winged helix-like DNA-binding domain superfamily/Winged helix DNA-binding domain"/>
    <property type="match status" value="1"/>
</dbReference>
<dbReference type="AlphaFoldDB" id="A0A514LET3"/>